<comment type="caution">
    <text evidence="2">The sequence shown here is derived from an EMBL/GenBank/DDBJ whole genome shotgun (WGS) entry which is preliminary data.</text>
</comment>
<feature type="transmembrane region" description="Helical" evidence="1">
    <location>
        <begin position="97"/>
        <end position="116"/>
    </location>
</feature>
<dbReference type="Proteomes" id="UP000321960">
    <property type="component" value="Unassembled WGS sequence"/>
</dbReference>
<reference evidence="3" key="1">
    <citation type="journal article" date="2014" name="Int. J. Syst. Evol. Microbiol.">
        <title>Complete genome of a new Firmicutes species belonging to the dominant human colonic microbiota ('Ruminococcus bicirculans') reveals two chromosomes and a selective capacity to utilize plant glucans.</title>
        <authorList>
            <consortium name="NISC Comparative Sequencing Program"/>
            <person name="Wegmann U."/>
            <person name="Louis P."/>
            <person name="Goesmann A."/>
            <person name="Henrissat B."/>
            <person name="Duncan S.H."/>
            <person name="Flint H.J."/>
        </authorList>
    </citation>
    <scope>NUCLEOTIDE SEQUENCE</scope>
    <source>
        <strain evidence="3">NBRC 107715</strain>
    </source>
</reference>
<proteinExistence type="predicted"/>
<reference evidence="2 4" key="3">
    <citation type="submission" date="2019-07" db="EMBL/GenBank/DDBJ databases">
        <title>Whole genome shotgun sequence of Methylobacterium oxalidis NBRC 107715.</title>
        <authorList>
            <person name="Hosoyama A."/>
            <person name="Uohara A."/>
            <person name="Ohji S."/>
            <person name="Ichikawa N."/>
        </authorList>
    </citation>
    <scope>NUCLEOTIDE SEQUENCE [LARGE SCALE GENOMIC DNA]</scope>
    <source>
        <strain evidence="2 4">NBRC 107715</strain>
    </source>
</reference>
<evidence type="ECO:0000313" key="5">
    <source>
        <dbReference type="Proteomes" id="UP001156856"/>
    </source>
</evidence>
<feature type="transmembrane region" description="Helical" evidence="1">
    <location>
        <begin position="63"/>
        <end position="85"/>
    </location>
</feature>
<dbReference type="EMBL" id="BSPK01000107">
    <property type="protein sequence ID" value="GLS66641.1"/>
    <property type="molecule type" value="Genomic_DNA"/>
</dbReference>
<evidence type="ECO:0000313" key="4">
    <source>
        <dbReference type="Proteomes" id="UP000321960"/>
    </source>
</evidence>
<evidence type="ECO:0000256" key="1">
    <source>
        <dbReference type="SAM" id="Phobius"/>
    </source>
</evidence>
<dbReference type="RefSeq" id="WP_170267817.1">
    <property type="nucleotide sequence ID" value="NZ_BJZU01000040.1"/>
</dbReference>
<evidence type="ECO:0000313" key="3">
    <source>
        <dbReference type="EMBL" id="GLS66641.1"/>
    </source>
</evidence>
<keyword evidence="1" id="KW-0472">Membrane</keyword>
<organism evidence="2 4">
    <name type="scientific">Methylobacterium oxalidis</name>
    <dbReference type="NCBI Taxonomy" id="944322"/>
    <lineage>
        <taxon>Bacteria</taxon>
        <taxon>Pseudomonadati</taxon>
        <taxon>Pseudomonadota</taxon>
        <taxon>Alphaproteobacteria</taxon>
        <taxon>Hyphomicrobiales</taxon>
        <taxon>Methylobacteriaceae</taxon>
        <taxon>Methylobacterium</taxon>
    </lineage>
</organism>
<gene>
    <name evidence="3" type="ORF">GCM10007888_50240</name>
    <name evidence="2" type="ORF">MOX02_22690</name>
</gene>
<evidence type="ECO:0000313" key="2">
    <source>
        <dbReference type="EMBL" id="GEP04231.1"/>
    </source>
</evidence>
<dbReference type="Proteomes" id="UP001156856">
    <property type="component" value="Unassembled WGS sequence"/>
</dbReference>
<sequence length="165" mass="16534">MRFLGRLVLAALGLVLAIPAGAGALTLLLVVDPTAQGWLLGGALAGLDAVLPDLAAGLAPETMLIALAGLAQALFVLLVLPPFLVALVGETLGWRGLPWYGGACGLLTAALPWLVRGAPRPGGPAERLAAEAHLTGILLLAGAAAGLVYWLVAGRSAGTDPTPRS</sequence>
<feature type="transmembrane region" description="Helical" evidence="1">
    <location>
        <begin position="128"/>
        <end position="152"/>
    </location>
</feature>
<name>A0A512J2R5_9HYPH</name>
<keyword evidence="5" id="KW-1185">Reference proteome</keyword>
<reference evidence="3" key="4">
    <citation type="submission" date="2023-01" db="EMBL/GenBank/DDBJ databases">
        <title>Draft genome sequence of Methylobacterium oxalidis strain NBRC 107715.</title>
        <authorList>
            <person name="Sun Q."/>
            <person name="Mori K."/>
        </authorList>
    </citation>
    <scope>NUCLEOTIDE SEQUENCE</scope>
    <source>
        <strain evidence="3">NBRC 107715</strain>
    </source>
</reference>
<reference evidence="5" key="2">
    <citation type="journal article" date="2019" name="Int. J. Syst. Evol. Microbiol.">
        <title>The Global Catalogue of Microorganisms (GCM) 10K type strain sequencing project: providing services to taxonomists for standard genome sequencing and annotation.</title>
        <authorList>
            <consortium name="The Broad Institute Genomics Platform"/>
            <consortium name="The Broad Institute Genome Sequencing Center for Infectious Disease"/>
            <person name="Wu L."/>
            <person name="Ma J."/>
        </authorList>
    </citation>
    <scope>NUCLEOTIDE SEQUENCE [LARGE SCALE GENOMIC DNA]</scope>
    <source>
        <strain evidence="5">NBRC 107715</strain>
    </source>
</reference>
<accession>A0A512J2R5</accession>
<keyword evidence="1" id="KW-1133">Transmembrane helix</keyword>
<keyword evidence="1" id="KW-0812">Transmembrane</keyword>
<protein>
    <submittedName>
        <fullName evidence="2">Uncharacterized protein</fullName>
    </submittedName>
</protein>
<dbReference type="EMBL" id="BJZU01000040">
    <property type="protein sequence ID" value="GEP04231.1"/>
    <property type="molecule type" value="Genomic_DNA"/>
</dbReference>
<dbReference type="AlphaFoldDB" id="A0A512J2R5"/>